<name>A0A381YYB8_9ZZZZ</name>
<reference evidence="2" key="1">
    <citation type="submission" date="2018-05" db="EMBL/GenBank/DDBJ databases">
        <authorList>
            <person name="Lanie J.A."/>
            <person name="Ng W.-L."/>
            <person name="Kazmierczak K.M."/>
            <person name="Andrzejewski T.M."/>
            <person name="Davidsen T.M."/>
            <person name="Wayne K.J."/>
            <person name="Tettelin H."/>
            <person name="Glass J.I."/>
            <person name="Rusch D."/>
            <person name="Podicherti R."/>
            <person name="Tsui H.-C.T."/>
            <person name="Winkler M.E."/>
        </authorList>
    </citation>
    <scope>NUCLEOTIDE SEQUENCE</scope>
</reference>
<evidence type="ECO:0000259" key="1">
    <source>
        <dbReference type="PROSITE" id="PS51704"/>
    </source>
</evidence>
<dbReference type="Pfam" id="PF03009">
    <property type="entry name" value="GDPD"/>
    <property type="match status" value="1"/>
</dbReference>
<evidence type="ECO:0000313" key="2">
    <source>
        <dbReference type="EMBL" id="SVA81631.1"/>
    </source>
</evidence>
<dbReference type="PANTHER" id="PTHR46211:SF1">
    <property type="entry name" value="GLYCEROPHOSPHODIESTER PHOSPHODIESTERASE, CYTOPLASMIC"/>
    <property type="match status" value="1"/>
</dbReference>
<dbReference type="Gene3D" id="3.20.20.190">
    <property type="entry name" value="Phosphatidylinositol (PI) phosphodiesterase"/>
    <property type="match status" value="1"/>
</dbReference>
<dbReference type="PANTHER" id="PTHR46211">
    <property type="entry name" value="GLYCEROPHOSPHORYL DIESTER PHOSPHODIESTERASE"/>
    <property type="match status" value="1"/>
</dbReference>
<accession>A0A381YYB8</accession>
<dbReference type="EMBL" id="UINC01019293">
    <property type="protein sequence ID" value="SVA81631.1"/>
    <property type="molecule type" value="Genomic_DNA"/>
</dbReference>
<dbReference type="InterPro" id="IPR017946">
    <property type="entry name" value="PLC-like_Pdiesterase_TIM-brl"/>
</dbReference>
<dbReference type="GO" id="GO:0006629">
    <property type="term" value="P:lipid metabolic process"/>
    <property type="evidence" value="ECO:0007669"/>
    <property type="project" value="InterPro"/>
</dbReference>
<sequence length="226" mass="24764">MLNIAHRGASGEGLAPENTLAAFRLAMEIGADLVELDVHRTKDGKIVVIHDDSMDRTTDRFGRIKDLNVSDIIGADAGVGERVPLLVEALDMMRGRTIVLVEVKPNDITGDVIQQIREAEAEDYVVIQSFHPEVVVESFALAPGIPRGMLIGEGEDLSDRTVSVGAGVVVPSYRLLTEQTIHNIRLHGLGLWTYTVDDEAEMRRLMDLGVDAIITNYPNRLKALTD</sequence>
<feature type="domain" description="GP-PDE" evidence="1">
    <location>
        <begin position="1"/>
        <end position="225"/>
    </location>
</feature>
<dbReference type="AlphaFoldDB" id="A0A381YYB8"/>
<dbReference type="InterPro" id="IPR030395">
    <property type="entry name" value="GP_PDE_dom"/>
</dbReference>
<gene>
    <name evidence="2" type="ORF">METZ01_LOCUS134485</name>
</gene>
<dbReference type="SUPFAM" id="SSF51695">
    <property type="entry name" value="PLC-like phosphodiesterases"/>
    <property type="match status" value="1"/>
</dbReference>
<protein>
    <recommendedName>
        <fullName evidence="1">GP-PDE domain-containing protein</fullName>
    </recommendedName>
</protein>
<dbReference type="GO" id="GO:0008081">
    <property type="term" value="F:phosphoric diester hydrolase activity"/>
    <property type="evidence" value="ECO:0007669"/>
    <property type="project" value="InterPro"/>
</dbReference>
<proteinExistence type="predicted"/>
<dbReference type="PROSITE" id="PS51704">
    <property type="entry name" value="GP_PDE"/>
    <property type="match status" value="1"/>
</dbReference>
<organism evidence="2">
    <name type="scientific">marine metagenome</name>
    <dbReference type="NCBI Taxonomy" id="408172"/>
    <lineage>
        <taxon>unclassified sequences</taxon>
        <taxon>metagenomes</taxon>
        <taxon>ecological metagenomes</taxon>
    </lineage>
</organism>